<accession>A0ABD3IXH0</accession>
<evidence type="ECO:0000256" key="1">
    <source>
        <dbReference type="SAM" id="MobiDB-lite"/>
    </source>
</evidence>
<reference evidence="2 3" key="1">
    <citation type="submission" date="2024-11" db="EMBL/GenBank/DDBJ databases">
        <title>Chromosome-level genome assembly of Eucalyptus globulus Labill. provides insights into its genome evolution.</title>
        <authorList>
            <person name="Li X."/>
        </authorList>
    </citation>
    <scope>NUCLEOTIDE SEQUENCE [LARGE SCALE GENOMIC DNA]</scope>
    <source>
        <strain evidence="2">CL2024</strain>
        <tissue evidence="2">Fresh tender leaves</tissue>
    </source>
</reference>
<protein>
    <submittedName>
        <fullName evidence="2">Uncharacterized protein</fullName>
    </submittedName>
</protein>
<dbReference type="EMBL" id="JBJKBG010000010">
    <property type="protein sequence ID" value="KAL3719566.1"/>
    <property type="molecule type" value="Genomic_DNA"/>
</dbReference>
<keyword evidence="3" id="KW-1185">Reference proteome</keyword>
<gene>
    <name evidence="2" type="ORF">ACJRO7_004523</name>
</gene>
<proteinExistence type="predicted"/>
<dbReference type="AlphaFoldDB" id="A0ABD3IXH0"/>
<organism evidence="2 3">
    <name type="scientific">Eucalyptus globulus</name>
    <name type="common">Tasmanian blue gum</name>
    <dbReference type="NCBI Taxonomy" id="34317"/>
    <lineage>
        <taxon>Eukaryota</taxon>
        <taxon>Viridiplantae</taxon>
        <taxon>Streptophyta</taxon>
        <taxon>Embryophyta</taxon>
        <taxon>Tracheophyta</taxon>
        <taxon>Spermatophyta</taxon>
        <taxon>Magnoliopsida</taxon>
        <taxon>eudicotyledons</taxon>
        <taxon>Gunneridae</taxon>
        <taxon>Pentapetalae</taxon>
        <taxon>rosids</taxon>
        <taxon>malvids</taxon>
        <taxon>Myrtales</taxon>
        <taxon>Myrtaceae</taxon>
        <taxon>Myrtoideae</taxon>
        <taxon>Eucalypteae</taxon>
        <taxon>Eucalyptus</taxon>
    </lineage>
</organism>
<feature type="region of interest" description="Disordered" evidence="1">
    <location>
        <begin position="92"/>
        <end position="122"/>
    </location>
</feature>
<evidence type="ECO:0000313" key="3">
    <source>
        <dbReference type="Proteomes" id="UP001634007"/>
    </source>
</evidence>
<sequence length="122" mass="14099">MDYGLCWWWQLESDEQVEEIICYFYSRNGRLVRMASSLVRQHPALPSLFSLRSLSWNGSVTAHLAASRRRTLDLSKALSTYIVPNEYLLPPAPQQLPPLPSDLRSFNPNPDEGMQQNQYFQP</sequence>
<name>A0ABD3IXH0_EUCGL</name>
<dbReference type="Proteomes" id="UP001634007">
    <property type="component" value="Unassembled WGS sequence"/>
</dbReference>
<evidence type="ECO:0000313" key="2">
    <source>
        <dbReference type="EMBL" id="KAL3719566.1"/>
    </source>
</evidence>
<feature type="compositionally biased region" description="Polar residues" evidence="1">
    <location>
        <begin position="104"/>
        <end position="122"/>
    </location>
</feature>
<comment type="caution">
    <text evidence="2">The sequence shown here is derived from an EMBL/GenBank/DDBJ whole genome shotgun (WGS) entry which is preliminary data.</text>
</comment>